<dbReference type="GO" id="GO:0009289">
    <property type="term" value="C:pilus"/>
    <property type="evidence" value="ECO:0007669"/>
    <property type="project" value="InterPro"/>
</dbReference>
<evidence type="ECO:0000313" key="2">
    <source>
        <dbReference type="EMBL" id="QGN39752.1"/>
    </source>
</evidence>
<evidence type="ECO:0000259" key="1">
    <source>
        <dbReference type="Pfam" id="PF00419"/>
    </source>
</evidence>
<sequence length="172" mass="18492">MVWDRQLWILFLAILLAIISPRIFAANNGDITVVNVSGVILDTPACSINNDRTIKVSFGYVAVNKVDSGEFRQPIPYDISCEQGDVSGVALKLSLTGISADFDSDDATLVSAEQSDLGIKIYQNGVPFKINEPLDISINSIPSLEAVLVQRAGANLEKGDFSATATLKAVYQ</sequence>
<dbReference type="EMBL" id="CP046115">
    <property type="protein sequence ID" value="QGN39752.1"/>
    <property type="molecule type" value="Genomic_DNA"/>
</dbReference>
<evidence type="ECO:0000313" key="3">
    <source>
        <dbReference type="Proteomes" id="UP000427108"/>
    </source>
</evidence>
<name>A0A6B8MTC1_KLEOX</name>
<dbReference type="AlphaFoldDB" id="A0A6B8MTC1"/>
<gene>
    <name evidence="2" type="ORF">GJ746_21695</name>
</gene>
<dbReference type="Gene3D" id="2.60.40.1090">
    <property type="entry name" value="Fimbrial-type adhesion domain"/>
    <property type="match status" value="1"/>
</dbReference>
<proteinExistence type="predicted"/>
<dbReference type="PANTHER" id="PTHR33420:SF33">
    <property type="entry name" value="MINOR FIMBRIAL SUBUNIT"/>
    <property type="match status" value="1"/>
</dbReference>
<feature type="domain" description="Fimbrial-type adhesion" evidence="1">
    <location>
        <begin position="35"/>
        <end position="172"/>
    </location>
</feature>
<dbReference type="OrthoDB" id="7018672at2"/>
<dbReference type="InterPro" id="IPR008966">
    <property type="entry name" value="Adhesion_dom_sf"/>
</dbReference>
<accession>A0A6B8MTC1</accession>
<dbReference type="InterPro" id="IPR036937">
    <property type="entry name" value="Adhesion_dom_fimbrial_sf"/>
</dbReference>
<organism evidence="2 3">
    <name type="scientific">Klebsiella oxytoca</name>
    <dbReference type="NCBI Taxonomy" id="571"/>
    <lineage>
        <taxon>Bacteria</taxon>
        <taxon>Pseudomonadati</taxon>
        <taxon>Pseudomonadota</taxon>
        <taxon>Gammaproteobacteria</taxon>
        <taxon>Enterobacterales</taxon>
        <taxon>Enterobacteriaceae</taxon>
        <taxon>Klebsiella/Raoultella group</taxon>
        <taxon>Klebsiella</taxon>
    </lineage>
</organism>
<dbReference type="InterPro" id="IPR050263">
    <property type="entry name" value="Bact_Fimbrial_Adh_Pro"/>
</dbReference>
<dbReference type="GO" id="GO:0043709">
    <property type="term" value="P:cell adhesion involved in single-species biofilm formation"/>
    <property type="evidence" value="ECO:0007669"/>
    <property type="project" value="TreeGrafter"/>
</dbReference>
<dbReference type="RefSeq" id="WP_154682046.1">
    <property type="nucleotide sequence ID" value="NZ_CP046115.1"/>
</dbReference>
<dbReference type="Pfam" id="PF00419">
    <property type="entry name" value="Fimbrial"/>
    <property type="match status" value="1"/>
</dbReference>
<protein>
    <submittedName>
        <fullName evidence="2">Fimbrial protein</fullName>
    </submittedName>
</protein>
<dbReference type="PANTHER" id="PTHR33420">
    <property type="entry name" value="FIMBRIAL SUBUNIT ELFA-RELATED"/>
    <property type="match status" value="1"/>
</dbReference>
<reference evidence="2 3" key="1">
    <citation type="submission" date="2019-11" db="EMBL/GenBank/DDBJ databases">
        <title>Isolation and Application of One Kind of P-Hydroxybenzoic Acid Degrading Bacterium in Mitigating Cropping Obstacle of Cucumber.</title>
        <authorList>
            <person name="Wu F."/>
            <person name="An Y."/>
        </authorList>
    </citation>
    <scope>NUCLEOTIDE SEQUENCE [LARGE SCALE GENOMIC DNA]</scope>
    <source>
        <strain evidence="2 3">P620</strain>
    </source>
</reference>
<dbReference type="InterPro" id="IPR000259">
    <property type="entry name" value="Adhesion_dom_fimbrial"/>
</dbReference>
<dbReference type="SUPFAM" id="SSF49401">
    <property type="entry name" value="Bacterial adhesins"/>
    <property type="match status" value="1"/>
</dbReference>
<dbReference type="Proteomes" id="UP000427108">
    <property type="component" value="Chromosome"/>
</dbReference>